<dbReference type="GO" id="GO:0004252">
    <property type="term" value="F:serine-type endopeptidase activity"/>
    <property type="evidence" value="ECO:0007669"/>
    <property type="project" value="InterPro"/>
</dbReference>
<dbReference type="EMBL" id="JAQQBS010001425">
    <property type="protein sequence ID" value="KAK0157738.1"/>
    <property type="molecule type" value="Genomic_DNA"/>
</dbReference>
<evidence type="ECO:0000256" key="5">
    <source>
        <dbReference type="ARBA" id="ARBA00023157"/>
    </source>
</evidence>
<comment type="caution">
    <text evidence="7">The sequence shown here is derived from an EMBL/GenBank/DDBJ whole genome shotgun (WGS) entry which is preliminary data.</text>
</comment>
<feature type="domain" description="Peptidase S1" evidence="6">
    <location>
        <begin position="30"/>
        <end position="251"/>
    </location>
</feature>
<dbReference type="InterPro" id="IPR001314">
    <property type="entry name" value="Peptidase_S1A"/>
</dbReference>
<evidence type="ECO:0000256" key="3">
    <source>
        <dbReference type="ARBA" id="ARBA00022801"/>
    </source>
</evidence>
<dbReference type="Proteomes" id="UP001168990">
    <property type="component" value="Unassembled WGS sequence"/>
</dbReference>
<keyword evidence="3" id="KW-0378">Hydrolase</keyword>
<dbReference type="SMART" id="SM00020">
    <property type="entry name" value="Tryp_SPc"/>
    <property type="match status" value="1"/>
</dbReference>
<dbReference type="SUPFAM" id="SSF50494">
    <property type="entry name" value="Trypsin-like serine proteases"/>
    <property type="match status" value="1"/>
</dbReference>
<dbReference type="InterPro" id="IPR050430">
    <property type="entry name" value="Peptidase_S1"/>
</dbReference>
<reference evidence="7" key="1">
    <citation type="journal article" date="2023" name="bioRxiv">
        <title>Scaffold-level genome assemblies of two parasitoid biocontrol wasps reveal the parthenogenesis mechanism and an associated novel virus.</title>
        <authorList>
            <person name="Inwood S."/>
            <person name="Skelly J."/>
            <person name="Guhlin J."/>
            <person name="Harrop T."/>
            <person name="Goldson S."/>
            <person name="Dearden P."/>
        </authorList>
    </citation>
    <scope>NUCLEOTIDE SEQUENCE</scope>
    <source>
        <strain evidence="7">Irish</strain>
        <tissue evidence="7">Whole body</tissue>
    </source>
</reference>
<keyword evidence="4" id="KW-0720">Serine protease</keyword>
<proteinExistence type="inferred from homology"/>
<reference evidence="7" key="2">
    <citation type="submission" date="2023-03" db="EMBL/GenBank/DDBJ databases">
        <authorList>
            <person name="Inwood S.N."/>
            <person name="Skelly J.G."/>
            <person name="Guhlin J."/>
            <person name="Harrop T.W.R."/>
            <person name="Goldson S.G."/>
            <person name="Dearden P.K."/>
        </authorList>
    </citation>
    <scope>NUCLEOTIDE SEQUENCE</scope>
    <source>
        <strain evidence="7">Irish</strain>
        <tissue evidence="7">Whole body</tissue>
    </source>
</reference>
<keyword evidence="8" id="KW-1185">Reference proteome</keyword>
<dbReference type="PANTHER" id="PTHR24276">
    <property type="entry name" value="POLYSERASE-RELATED"/>
    <property type="match status" value="1"/>
</dbReference>
<dbReference type="InterPro" id="IPR001254">
    <property type="entry name" value="Trypsin_dom"/>
</dbReference>
<dbReference type="PANTHER" id="PTHR24276:SF91">
    <property type="entry name" value="AT26814P-RELATED"/>
    <property type="match status" value="1"/>
</dbReference>
<sequence length="252" mass="27638">MPQRNQSRFENVQINCAGLTARSSVDESRVINGIFVNITKAPYTVSVQEGNVHMCGGNIISKDWVITAARCVPVLTDNYTVRAGATYYDEGGSVHIVDQIALPPGSAMNKFGFQVSDLALLHVASSFNFDQTRKPIKLIAGDAQLTSNSKVTIYGWANIAMMPPPALHYVSTTVTTKSACNSTFSEFRGIFDNQSCVSTYNLCRKDSGDGLNYNDVLAGIVSWSEICGNVNYKSIYTELAPYRYWIQRTTGV</sequence>
<dbReference type="CDD" id="cd00190">
    <property type="entry name" value="Tryp_SPc"/>
    <property type="match status" value="1"/>
</dbReference>
<evidence type="ECO:0000313" key="8">
    <source>
        <dbReference type="Proteomes" id="UP001168990"/>
    </source>
</evidence>
<evidence type="ECO:0000256" key="2">
    <source>
        <dbReference type="ARBA" id="ARBA00022670"/>
    </source>
</evidence>
<dbReference type="Gene3D" id="2.40.10.10">
    <property type="entry name" value="Trypsin-like serine proteases"/>
    <property type="match status" value="1"/>
</dbReference>
<dbReference type="PRINTS" id="PR00722">
    <property type="entry name" value="CHYMOTRYPSIN"/>
</dbReference>
<keyword evidence="5" id="KW-1015">Disulfide bond</keyword>
<gene>
    <name evidence="7" type="ORF">PV328_011439</name>
</gene>
<name>A0AA39F0A7_9HYME</name>
<evidence type="ECO:0000256" key="1">
    <source>
        <dbReference type="ARBA" id="ARBA00007664"/>
    </source>
</evidence>
<dbReference type="AlphaFoldDB" id="A0AA39F0A7"/>
<evidence type="ECO:0000256" key="4">
    <source>
        <dbReference type="ARBA" id="ARBA00022825"/>
    </source>
</evidence>
<dbReference type="GO" id="GO:0006508">
    <property type="term" value="P:proteolysis"/>
    <property type="evidence" value="ECO:0007669"/>
    <property type="project" value="UniProtKB-KW"/>
</dbReference>
<dbReference type="PROSITE" id="PS50240">
    <property type="entry name" value="TRYPSIN_DOM"/>
    <property type="match status" value="1"/>
</dbReference>
<evidence type="ECO:0000259" key="6">
    <source>
        <dbReference type="PROSITE" id="PS50240"/>
    </source>
</evidence>
<comment type="similarity">
    <text evidence="1">Belongs to the peptidase S1 family.</text>
</comment>
<dbReference type="InterPro" id="IPR009003">
    <property type="entry name" value="Peptidase_S1_PA"/>
</dbReference>
<accession>A0AA39F0A7</accession>
<dbReference type="InterPro" id="IPR043504">
    <property type="entry name" value="Peptidase_S1_PA_chymotrypsin"/>
</dbReference>
<evidence type="ECO:0000313" key="7">
    <source>
        <dbReference type="EMBL" id="KAK0157738.1"/>
    </source>
</evidence>
<keyword evidence="2" id="KW-0645">Protease</keyword>
<protein>
    <recommendedName>
        <fullName evidence="6">Peptidase S1 domain-containing protein</fullName>
    </recommendedName>
</protein>
<organism evidence="7 8">
    <name type="scientific">Microctonus aethiopoides</name>
    <dbReference type="NCBI Taxonomy" id="144406"/>
    <lineage>
        <taxon>Eukaryota</taxon>
        <taxon>Metazoa</taxon>
        <taxon>Ecdysozoa</taxon>
        <taxon>Arthropoda</taxon>
        <taxon>Hexapoda</taxon>
        <taxon>Insecta</taxon>
        <taxon>Pterygota</taxon>
        <taxon>Neoptera</taxon>
        <taxon>Endopterygota</taxon>
        <taxon>Hymenoptera</taxon>
        <taxon>Apocrita</taxon>
        <taxon>Ichneumonoidea</taxon>
        <taxon>Braconidae</taxon>
        <taxon>Euphorinae</taxon>
        <taxon>Microctonus</taxon>
    </lineage>
</organism>
<dbReference type="Pfam" id="PF00089">
    <property type="entry name" value="Trypsin"/>
    <property type="match status" value="1"/>
</dbReference>